<accession>A0A1G1VTH8</accession>
<organism evidence="1 2">
    <name type="scientific">Candidatus Chisholmbacteria bacterium RIFCSPHIGHO2_01_FULL_52_32</name>
    <dbReference type="NCBI Taxonomy" id="1797591"/>
    <lineage>
        <taxon>Bacteria</taxon>
        <taxon>Candidatus Chisholmiibacteriota</taxon>
    </lineage>
</organism>
<protein>
    <submittedName>
        <fullName evidence="1">Uncharacterized protein</fullName>
    </submittedName>
</protein>
<reference evidence="1 2" key="1">
    <citation type="journal article" date="2016" name="Nat. Commun.">
        <title>Thousands of microbial genomes shed light on interconnected biogeochemical processes in an aquifer system.</title>
        <authorList>
            <person name="Anantharaman K."/>
            <person name="Brown C.T."/>
            <person name="Hug L.A."/>
            <person name="Sharon I."/>
            <person name="Castelle C.J."/>
            <person name="Probst A.J."/>
            <person name="Thomas B.C."/>
            <person name="Singh A."/>
            <person name="Wilkins M.J."/>
            <person name="Karaoz U."/>
            <person name="Brodie E.L."/>
            <person name="Williams K.H."/>
            <person name="Hubbard S.S."/>
            <person name="Banfield J.F."/>
        </authorList>
    </citation>
    <scope>NUCLEOTIDE SEQUENCE [LARGE SCALE GENOMIC DNA]</scope>
</reference>
<evidence type="ECO:0000313" key="2">
    <source>
        <dbReference type="Proteomes" id="UP000179233"/>
    </source>
</evidence>
<name>A0A1G1VTH8_9BACT</name>
<dbReference type="EMBL" id="MHCJ01000003">
    <property type="protein sequence ID" value="OGY18705.1"/>
    <property type="molecule type" value="Genomic_DNA"/>
</dbReference>
<comment type="caution">
    <text evidence="1">The sequence shown here is derived from an EMBL/GenBank/DDBJ whole genome shotgun (WGS) entry which is preliminary data.</text>
</comment>
<proteinExistence type="predicted"/>
<gene>
    <name evidence="1" type="ORF">A2786_04385</name>
</gene>
<evidence type="ECO:0000313" key="1">
    <source>
        <dbReference type="EMBL" id="OGY18705.1"/>
    </source>
</evidence>
<dbReference type="AlphaFoldDB" id="A0A1G1VTH8"/>
<sequence length="104" mass="11630">MNQSTQPNEYKNLISDMLRELRQVLDEHVLVKTLADLQGLKLSQNGEVLAIEGDPQAVIQGMVDKFVGLSNMVVVKTLQPLLRQCPWIKLPNVEAREGQSPSHV</sequence>
<dbReference type="Proteomes" id="UP000179233">
    <property type="component" value="Unassembled WGS sequence"/>
</dbReference>